<proteinExistence type="predicted"/>
<dbReference type="PATRIC" id="fig|1229831.3.peg.340"/>
<dbReference type="AlphaFoldDB" id="W8JQU5"/>
<gene>
    <name evidence="1" type="ORF">M832_03380</name>
</gene>
<evidence type="ECO:0000313" key="1">
    <source>
        <dbReference type="EMBL" id="AHK63203.1"/>
    </source>
</evidence>
<reference evidence="1 2" key="1">
    <citation type="journal article" date="2014" name="Syst. Appl. Microbiol.">
        <title>Evidence for the existence of two new members of the family Chlamydiaceae and proposal of Chlamydia avium sp. nov. and Chlamydia gallinacea sp. nov.</title>
        <authorList>
            <person name="Sachse K."/>
            <person name="Laroucau K."/>
            <person name="Riege K."/>
            <person name="Wehner S."/>
            <person name="Dilcher M."/>
            <person name="Creasy H.H."/>
            <person name="Weidmann M."/>
            <person name="Myers G."/>
            <person name="Vorimore F."/>
            <person name="Vicari N."/>
            <person name="Magnino S."/>
            <person name="Liebler-Tenorio E."/>
            <person name="Ruettger A."/>
            <person name="Bavoil P.M."/>
            <person name="Hufert F.T."/>
            <person name="Rossello-Mora R."/>
            <person name="Marz M."/>
        </authorList>
    </citation>
    <scope>NUCLEOTIDE SEQUENCE [LARGE SCALE GENOMIC DNA]</scope>
    <source>
        <strain evidence="1 2">10DC88</strain>
    </source>
</reference>
<sequence length="294" mass="33237">MLSFIRIGINYEKKQFIKSSSPVSLTNNIDDAGTGIKDQNLYFEDATIDISGNLAIDDQFQARSLSVTDQVTTNCDLFVGGNVSGNNGMNLNETTLSGDMLITANSQESAPLFNNIADPVSQRDAITYNYYQNKTLQTYTCCSKYYSSKSFISSDTNIRFRTEEAYNSESYTLLYRNYFDIPSNGEYIKLKALGNYQVSYQIVRNKGAHNGNDESTIFLKLNRDNQESEILCSGDTRGNNRWEQTGTPLFAMFSITDLTGNPNICVFTNKFIYPYTSTISIIWFPFPITFFEED</sequence>
<organism evidence="1 2">
    <name type="scientific">Chlamydia avium 10DC88</name>
    <dbReference type="NCBI Taxonomy" id="1229831"/>
    <lineage>
        <taxon>Bacteria</taxon>
        <taxon>Pseudomonadati</taxon>
        <taxon>Chlamydiota</taxon>
        <taxon>Chlamydiia</taxon>
        <taxon>Chlamydiales</taxon>
        <taxon>Chlamydiaceae</taxon>
        <taxon>Chlamydia/Chlamydophila group</taxon>
        <taxon>Chlamydia</taxon>
    </lineage>
</organism>
<dbReference type="KEGG" id="cav:M832_03380"/>
<dbReference type="RefSeq" id="WP_038500429.1">
    <property type="nucleotide sequence ID" value="NZ_CP006571.1"/>
</dbReference>
<dbReference type="EMBL" id="CP006571">
    <property type="protein sequence ID" value="AHK63203.1"/>
    <property type="molecule type" value="Genomic_DNA"/>
</dbReference>
<dbReference type="HOGENOM" id="CLU_975557_0_0_0"/>
<accession>W8JQU5</accession>
<evidence type="ECO:0000313" key="2">
    <source>
        <dbReference type="Proteomes" id="UP000019433"/>
    </source>
</evidence>
<protein>
    <submittedName>
        <fullName evidence="1">Uncharacterized protein</fullName>
    </submittedName>
</protein>
<dbReference type="Proteomes" id="UP000019433">
    <property type="component" value="Chromosome"/>
</dbReference>
<dbReference type="STRING" id="1229831.M832_03380"/>
<name>W8JQU5_9CHLA</name>